<proteinExistence type="predicted"/>
<accession>A0A9E8ZHM2</accession>
<organism evidence="1 2">
    <name type="scientific">Thermocoleostomius sinensis A174</name>
    <dbReference type="NCBI Taxonomy" id="2016057"/>
    <lineage>
        <taxon>Bacteria</taxon>
        <taxon>Bacillati</taxon>
        <taxon>Cyanobacteriota</taxon>
        <taxon>Cyanophyceae</taxon>
        <taxon>Oculatellales</taxon>
        <taxon>Oculatellaceae</taxon>
        <taxon>Thermocoleostomius</taxon>
    </lineage>
</organism>
<dbReference type="Proteomes" id="UP001163152">
    <property type="component" value="Chromosome"/>
</dbReference>
<reference evidence="1" key="1">
    <citation type="submission" date="2022-12" db="EMBL/GenBank/DDBJ databases">
        <title>Polyphasic identification of a Novel Hot-Spring Cyanobacterium Ocullathermofonsia sinensis gen nov. sp. nov. and Genomic Insights on its Adaptations to the Thermal Habitat.</title>
        <authorList>
            <person name="Daroch M."/>
            <person name="Tang J."/>
            <person name="Jiang Y."/>
        </authorList>
    </citation>
    <scope>NUCLEOTIDE SEQUENCE</scope>
    <source>
        <strain evidence="1">PKUAC-SCTA174</strain>
    </source>
</reference>
<name>A0A9E8ZHM2_9CYAN</name>
<sequence length="147" mass="17399">MRTDLNTIASHQGFQNTLEQINFAPVVDVLWSKHQWTPLQIKQGINQYKQLLFLLYCYPHEAIVPDRETDQVIHAHISTKDQYMADCEVLFNRALEHEQGFGTRGNIDQLAWLYTFHRTQRRIAQQFHQEPTLWLHPAYCVLRPEPT</sequence>
<keyword evidence="2" id="KW-1185">Reference proteome</keyword>
<dbReference type="KEGG" id="tsin:OXH18_05065"/>
<evidence type="ECO:0000313" key="2">
    <source>
        <dbReference type="Proteomes" id="UP001163152"/>
    </source>
</evidence>
<dbReference type="AlphaFoldDB" id="A0A9E8ZHM2"/>
<protein>
    <submittedName>
        <fullName evidence="1">Uncharacterized protein</fullName>
    </submittedName>
</protein>
<evidence type="ECO:0000313" key="1">
    <source>
        <dbReference type="EMBL" id="WAL61365.1"/>
    </source>
</evidence>
<dbReference type="RefSeq" id="WP_268611318.1">
    <property type="nucleotide sequence ID" value="NZ_CP113797.1"/>
</dbReference>
<gene>
    <name evidence="1" type="ORF">OXH18_05065</name>
</gene>
<dbReference type="EMBL" id="CP113797">
    <property type="protein sequence ID" value="WAL61365.1"/>
    <property type="molecule type" value="Genomic_DNA"/>
</dbReference>